<name>A0A081C890_VECG1</name>
<keyword evidence="3" id="KW-1185">Reference proteome</keyword>
<dbReference type="GO" id="GO:0030246">
    <property type="term" value="F:carbohydrate binding"/>
    <property type="evidence" value="ECO:0007669"/>
    <property type="project" value="UniProtKB-KW"/>
</dbReference>
<dbReference type="Proteomes" id="UP000030661">
    <property type="component" value="Unassembled WGS sequence"/>
</dbReference>
<dbReference type="SUPFAM" id="SSF50370">
    <property type="entry name" value="Ricin B-like lectins"/>
    <property type="match status" value="1"/>
</dbReference>
<dbReference type="STRING" id="1499967.U27_00693"/>
<dbReference type="Pfam" id="PF00652">
    <property type="entry name" value="Ricin_B_lectin"/>
    <property type="match status" value="1"/>
</dbReference>
<proteinExistence type="predicted"/>
<evidence type="ECO:0000313" key="2">
    <source>
        <dbReference type="EMBL" id="GAK60795.1"/>
    </source>
</evidence>
<keyword evidence="2" id="KW-0430">Lectin</keyword>
<organism evidence="2">
    <name type="scientific">Vecturithrix granuli</name>
    <dbReference type="NCBI Taxonomy" id="1499967"/>
    <lineage>
        <taxon>Bacteria</taxon>
        <taxon>Candidatus Moduliflexota</taxon>
        <taxon>Candidatus Vecturitrichia</taxon>
        <taxon>Candidatus Vecturitrichales</taxon>
        <taxon>Candidatus Vecturitrichaceae</taxon>
        <taxon>Candidatus Vecturithrix</taxon>
    </lineage>
</organism>
<dbReference type="eggNOG" id="COG5520">
    <property type="taxonomic scope" value="Bacteria"/>
</dbReference>
<gene>
    <name evidence="2" type="ORF">U27_00693</name>
</gene>
<dbReference type="InterPro" id="IPR035992">
    <property type="entry name" value="Ricin_B-like_lectins"/>
</dbReference>
<accession>A0A081C890</accession>
<dbReference type="PROSITE" id="PS50231">
    <property type="entry name" value="RICIN_B_LECTIN"/>
    <property type="match status" value="1"/>
</dbReference>
<dbReference type="EMBL" id="DF820475">
    <property type="protein sequence ID" value="GAK60795.1"/>
    <property type="molecule type" value="Genomic_DNA"/>
</dbReference>
<evidence type="ECO:0000313" key="3">
    <source>
        <dbReference type="Proteomes" id="UP000030661"/>
    </source>
</evidence>
<evidence type="ECO:0000259" key="1">
    <source>
        <dbReference type="SMART" id="SM00458"/>
    </source>
</evidence>
<reference evidence="2" key="1">
    <citation type="journal article" date="2015" name="PeerJ">
        <title>First genomic representation of candidate bacterial phylum KSB3 points to enhanced environmental sensing as a trigger of wastewater bulking.</title>
        <authorList>
            <person name="Sekiguchi Y."/>
            <person name="Ohashi A."/>
            <person name="Parks D.H."/>
            <person name="Yamauchi T."/>
            <person name="Tyson G.W."/>
            <person name="Hugenholtz P."/>
        </authorList>
    </citation>
    <scope>NUCLEOTIDE SEQUENCE [LARGE SCALE GENOMIC DNA]</scope>
</reference>
<dbReference type="SMART" id="SM00458">
    <property type="entry name" value="RICIN"/>
    <property type="match status" value="1"/>
</dbReference>
<protein>
    <submittedName>
        <fullName evidence="2">Ricin B lectin</fullName>
    </submittedName>
</protein>
<feature type="domain" description="Ricin B lectin" evidence="1">
    <location>
        <begin position="23"/>
        <end position="136"/>
    </location>
</feature>
<dbReference type="InterPro" id="IPR000772">
    <property type="entry name" value="Ricin_B_lectin"/>
</dbReference>
<sequence length="208" mass="23436">MTARRCMLIIVAGLFVFWIPVQATFASEIRSGNGKKCMMVAGEEQDGMPVQLSRCDGSSAQQWYFANNEIHSSSGLCLDTNEVNQVNIWSCTGETWQKWTHTRNSELQRTADRGCLETASEGAIIVSICTKSFKLTSQAFKKLEQNLMPPEIIDALQELKNQEFKGEKEFLKAVKEKIGDEGLNQYKDLILDSAYIGNTNPNQKWKVQ</sequence>
<dbReference type="Gene3D" id="2.80.10.50">
    <property type="match status" value="1"/>
</dbReference>
<dbReference type="AlphaFoldDB" id="A0A081C890"/>
<dbReference type="HOGENOM" id="CLU_1318809_0_0_0"/>